<dbReference type="NCBIfam" id="NF041948">
    <property type="entry name" value="Phrelay_LuxU_Vib"/>
    <property type="match status" value="1"/>
</dbReference>
<dbReference type="Proteomes" id="UP000315115">
    <property type="component" value="Chromosome 1"/>
</dbReference>
<protein>
    <recommendedName>
        <fullName evidence="2">Phosphorelay protein LuxU</fullName>
    </recommendedName>
</protein>
<comment type="subunit">
    <text evidence="1">Monomer.</text>
</comment>
<dbReference type="RefSeq" id="WP_010449380.1">
    <property type="nucleotide sequence ID" value="NZ_AP019798.1"/>
</dbReference>
<keyword evidence="3" id="KW-0597">Phosphoprotein</keyword>
<evidence type="ECO:0000313" key="6">
    <source>
        <dbReference type="Proteomes" id="UP000315115"/>
    </source>
</evidence>
<keyword evidence="4" id="KW-0902">Two-component regulatory system</keyword>
<evidence type="ECO:0000256" key="2">
    <source>
        <dbReference type="ARBA" id="ARBA00017260"/>
    </source>
</evidence>
<dbReference type="AlphaFoldDB" id="A0A510IAC3"/>
<dbReference type="GO" id="GO:0000160">
    <property type="term" value="P:phosphorelay signal transduction system"/>
    <property type="evidence" value="ECO:0007669"/>
    <property type="project" value="UniProtKB-KW"/>
</dbReference>
<dbReference type="InterPro" id="IPR053403">
    <property type="entry name" value="QS_phosphorelay_intermediate"/>
</dbReference>
<dbReference type="SUPFAM" id="SSF47226">
    <property type="entry name" value="Histidine-containing phosphotransfer domain, HPT domain"/>
    <property type="match status" value="1"/>
</dbReference>
<dbReference type="Gene3D" id="1.20.120.160">
    <property type="entry name" value="HPT domain"/>
    <property type="match status" value="1"/>
</dbReference>
<evidence type="ECO:0000256" key="1">
    <source>
        <dbReference type="ARBA" id="ARBA00011245"/>
    </source>
</evidence>
<proteinExistence type="predicted"/>
<dbReference type="InterPro" id="IPR036641">
    <property type="entry name" value="HPT_dom_sf"/>
</dbReference>
<dbReference type="GO" id="GO:0004672">
    <property type="term" value="F:protein kinase activity"/>
    <property type="evidence" value="ECO:0007669"/>
    <property type="project" value="UniProtKB-ARBA"/>
</dbReference>
<dbReference type="Pfam" id="PF01627">
    <property type="entry name" value="Hpt"/>
    <property type="match status" value="1"/>
</dbReference>
<evidence type="ECO:0000313" key="5">
    <source>
        <dbReference type="EMBL" id="BBL89366.1"/>
    </source>
</evidence>
<reference evidence="6" key="1">
    <citation type="submission" date="2019-07" db="EMBL/GenBank/DDBJ databases">
        <title>Complete Genome Sequences of Vibrion rotiferianus strain AM7.</title>
        <authorList>
            <person name="Miyazaki K."/>
            <person name="Wiseschart A."/>
            <person name="Pootanakit K."/>
            <person name="Ishimori K."/>
            <person name="Kitahara K."/>
        </authorList>
    </citation>
    <scope>NUCLEOTIDE SEQUENCE [LARGE SCALE GENOMIC DNA]</scope>
    <source>
        <strain evidence="6">AM7</strain>
    </source>
</reference>
<name>A0A510IAC3_9VIBR</name>
<dbReference type="PROSITE" id="PS50894">
    <property type="entry name" value="HPT"/>
    <property type="match status" value="1"/>
</dbReference>
<organism evidence="5 6">
    <name type="scientific">Vibrio rotiferianus</name>
    <dbReference type="NCBI Taxonomy" id="190895"/>
    <lineage>
        <taxon>Bacteria</taxon>
        <taxon>Pseudomonadati</taxon>
        <taxon>Pseudomonadota</taxon>
        <taxon>Gammaproteobacteria</taxon>
        <taxon>Vibrionales</taxon>
        <taxon>Vibrionaceae</taxon>
        <taxon>Vibrio</taxon>
    </lineage>
</organism>
<evidence type="ECO:0000256" key="4">
    <source>
        <dbReference type="ARBA" id="ARBA00023012"/>
    </source>
</evidence>
<dbReference type="InterPro" id="IPR008207">
    <property type="entry name" value="Sig_transdc_His_kin_Hpt_dom"/>
</dbReference>
<accession>A0A510IAC3</accession>
<gene>
    <name evidence="5" type="primary">luxU</name>
    <name evidence="5" type="ORF">VroAM7_20190</name>
</gene>
<dbReference type="EMBL" id="AP019798">
    <property type="protein sequence ID" value="BBL89366.1"/>
    <property type="molecule type" value="Genomic_DNA"/>
</dbReference>
<sequence>MNKEVLNQQKIDELSDEIGSENVPILLDIFLGEMNSYVDNLNADSSDGQLVYLKEISHALKSSAASFGADRLCDLAIQIDHKVKRGESLSHDGDVSMMLDTLKVTQKAYLSWGQ</sequence>
<evidence type="ECO:0000256" key="3">
    <source>
        <dbReference type="ARBA" id="ARBA00022553"/>
    </source>
</evidence>
<dbReference type="GeneID" id="47656194"/>
<dbReference type="KEGG" id="vro:BSZ04_12970"/>